<evidence type="ECO:0000313" key="2">
    <source>
        <dbReference type="Proteomes" id="UP000251166"/>
    </source>
</evidence>
<reference evidence="1 2" key="1">
    <citation type="submission" date="2018-07" db="EMBL/GenBank/DDBJ databases">
        <title>Rhizobium leguminosarum strain:ATCC 14479 Genome sequencing and assembly.</title>
        <authorList>
            <person name="Chakraborty R."/>
        </authorList>
    </citation>
    <scope>NUCLEOTIDE SEQUENCE [LARGE SCALE GENOMIC DNA]</scope>
    <source>
        <strain evidence="1 2">ATCC 14479</strain>
        <plasmid evidence="2">Plasmid unnamed4</plasmid>
    </source>
</reference>
<sequence>MASAPRPSDEKQQTLSFDTVFLGPPTIRSPDGGYGGAPGDWYTTKLFLGQDQSEVYFNFNLVSGEAEFSIKDEDYGNAVLSELSKVIW</sequence>
<proteinExistence type="predicted"/>
<organism evidence="1 2">
    <name type="scientific">Rhizobium leguminosarum</name>
    <dbReference type="NCBI Taxonomy" id="384"/>
    <lineage>
        <taxon>Bacteria</taxon>
        <taxon>Pseudomonadati</taxon>
        <taxon>Pseudomonadota</taxon>
        <taxon>Alphaproteobacteria</taxon>
        <taxon>Hyphomicrobiales</taxon>
        <taxon>Rhizobiaceae</taxon>
        <taxon>Rhizobium/Agrobacterium group</taxon>
        <taxon>Rhizobium</taxon>
    </lineage>
</organism>
<evidence type="ECO:0000313" key="1">
    <source>
        <dbReference type="EMBL" id="AXA44682.1"/>
    </source>
</evidence>
<gene>
    <name evidence="1" type="ORF">DLJ82_6712</name>
</gene>
<accession>A0A2Z4YW42</accession>
<keyword evidence="1" id="KW-0614">Plasmid</keyword>
<dbReference type="Proteomes" id="UP000251166">
    <property type="component" value="Plasmid unnamed4"/>
</dbReference>
<geneLocation type="plasmid" evidence="1 2">
    <name>unnamed4</name>
</geneLocation>
<protein>
    <submittedName>
        <fullName evidence="1">Uncharacterized protein</fullName>
    </submittedName>
</protein>
<dbReference type="AlphaFoldDB" id="A0A2Z4YW42"/>
<dbReference type="EMBL" id="CP030764">
    <property type="protein sequence ID" value="AXA44682.1"/>
    <property type="molecule type" value="Genomic_DNA"/>
</dbReference>
<name>A0A2Z4YW42_RHILE</name>